<dbReference type="InterPro" id="IPR019752">
    <property type="entry name" value="Pyrv/ketoisovalerate_OxRed_cat"/>
</dbReference>
<keyword evidence="1" id="KW-0560">Oxidoreductase</keyword>
<dbReference type="SUPFAM" id="SSF53323">
    <property type="entry name" value="Pyruvate-ferredoxin oxidoreductase, PFOR, domain III"/>
    <property type="match status" value="1"/>
</dbReference>
<feature type="non-terminal residue" evidence="3">
    <location>
        <position position="138"/>
    </location>
</feature>
<dbReference type="GO" id="GO:0016903">
    <property type="term" value="F:oxidoreductase activity, acting on the aldehyde or oxo group of donors"/>
    <property type="evidence" value="ECO:0007669"/>
    <property type="project" value="InterPro"/>
</dbReference>
<evidence type="ECO:0000313" key="3">
    <source>
        <dbReference type="EMBL" id="BAM75591.1"/>
    </source>
</evidence>
<protein>
    <submittedName>
        <fullName evidence="3">Hypothetical 2-oxoglutarate ferredoxin-oxidoreductase alpha subunit</fullName>
    </submittedName>
</protein>
<dbReference type="AlphaFoldDB" id="L8B138"/>
<feature type="domain" description="Pyruvate/ketoisovalerate oxidoreductase catalytic" evidence="2">
    <location>
        <begin position="34"/>
        <end position="120"/>
    </location>
</feature>
<reference evidence="3" key="1">
    <citation type="submission" date="2007-12" db="EMBL/GenBank/DDBJ databases">
        <title>Phylogenetic prediction and protein expressional analysis in the genetic information detected from deep-sea hydrothermal vent in Suiyo seamount.</title>
        <authorList>
            <person name="Sasaki M."/>
            <person name="Tsujimura M."/>
            <person name="Zhang Z."/>
            <person name="Akutsu J."/>
            <person name="Tajima H."/>
            <person name="Kawarabayasi Y."/>
        </authorList>
    </citation>
    <scope>NUCLEOTIDE SEQUENCE</scope>
</reference>
<evidence type="ECO:0000259" key="2">
    <source>
        <dbReference type="Pfam" id="PF01558"/>
    </source>
</evidence>
<dbReference type="EMBL" id="AB372112">
    <property type="protein sequence ID" value="BAM75591.1"/>
    <property type="molecule type" value="Genomic_DNA"/>
</dbReference>
<dbReference type="InterPro" id="IPR002869">
    <property type="entry name" value="Pyrv_flavodox_OxRed_cen"/>
</dbReference>
<accession>L8B138</accession>
<proteinExistence type="predicted"/>
<organism evidence="3">
    <name type="scientific">uncultured microorganism</name>
    <dbReference type="NCBI Taxonomy" id="358574"/>
    <lineage>
        <taxon>unclassified sequences</taxon>
        <taxon>environmental samples</taxon>
    </lineage>
</organism>
<dbReference type="Gene3D" id="3.40.920.10">
    <property type="entry name" value="Pyruvate-ferredoxin oxidoreductase, PFOR, domain III"/>
    <property type="match status" value="1"/>
</dbReference>
<sequence length="138" mass="14394">MPCGSMRTHNLISGSSPMSQTSLKSVSFAISGSGGAGVMTAGEILLMAAAKAGYYGLQTRSVGPQIRGGEAASLMRLATFPVHVHADAFHILLAVDWLNFDRFSGEIDLAQGATVITGEDSGELPEKVSRTASNVIRL</sequence>
<dbReference type="Pfam" id="PF01558">
    <property type="entry name" value="POR"/>
    <property type="match status" value="1"/>
</dbReference>
<evidence type="ECO:0000256" key="1">
    <source>
        <dbReference type="ARBA" id="ARBA00023002"/>
    </source>
</evidence>
<name>L8B138_9ZZZZ</name>